<reference evidence="1 2" key="1">
    <citation type="submission" date="2019-05" db="EMBL/GenBank/DDBJ databases">
        <title>Another draft genome of Portunus trituberculatus and its Hox gene families provides insights of decapod evolution.</title>
        <authorList>
            <person name="Jeong J.-H."/>
            <person name="Song I."/>
            <person name="Kim S."/>
            <person name="Choi T."/>
            <person name="Kim D."/>
            <person name="Ryu S."/>
            <person name="Kim W."/>
        </authorList>
    </citation>
    <scope>NUCLEOTIDE SEQUENCE [LARGE SCALE GENOMIC DNA]</scope>
    <source>
        <tissue evidence="1">Muscle</tissue>
    </source>
</reference>
<proteinExistence type="predicted"/>
<keyword evidence="2" id="KW-1185">Reference proteome</keyword>
<comment type="caution">
    <text evidence="1">The sequence shown here is derived from an EMBL/GenBank/DDBJ whole genome shotgun (WGS) entry which is preliminary data.</text>
</comment>
<organism evidence="1 2">
    <name type="scientific">Portunus trituberculatus</name>
    <name type="common">Swimming crab</name>
    <name type="synonym">Neptunus trituberculatus</name>
    <dbReference type="NCBI Taxonomy" id="210409"/>
    <lineage>
        <taxon>Eukaryota</taxon>
        <taxon>Metazoa</taxon>
        <taxon>Ecdysozoa</taxon>
        <taxon>Arthropoda</taxon>
        <taxon>Crustacea</taxon>
        <taxon>Multicrustacea</taxon>
        <taxon>Malacostraca</taxon>
        <taxon>Eumalacostraca</taxon>
        <taxon>Eucarida</taxon>
        <taxon>Decapoda</taxon>
        <taxon>Pleocyemata</taxon>
        <taxon>Brachyura</taxon>
        <taxon>Eubrachyura</taxon>
        <taxon>Portunoidea</taxon>
        <taxon>Portunidae</taxon>
        <taxon>Portuninae</taxon>
        <taxon>Portunus</taxon>
    </lineage>
</organism>
<accession>A0A5B7IQC2</accession>
<evidence type="ECO:0000313" key="1">
    <source>
        <dbReference type="EMBL" id="MPC84593.1"/>
    </source>
</evidence>
<gene>
    <name evidence="1" type="ORF">E2C01_079336</name>
</gene>
<name>A0A5B7IQC2_PORTR</name>
<dbReference type="Proteomes" id="UP000324222">
    <property type="component" value="Unassembled WGS sequence"/>
</dbReference>
<sequence>MGKVAMNEEKPREEGSLAIIRKTGTMTEAVKVIRRSKSTVPRETLEIVSEGKLMRQKPCLLPPEQRCMGGAPS</sequence>
<dbReference type="AlphaFoldDB" id="A0A5B7IQC2"/>
<dbReference type="EMBL" id="VSRR010065854">
    <property type="protein sequence ID" value="MPC84593.1"/>
    <property type="molecule type" value="Genomic_DNA"/>
</dbReference>
<protein>
    <submittedName>
        <fullName evidence="1">Uncharacterized protein</fullName>
    </submittedName>
</protein>
<evidence type="ECO:0000313" key="2">
    <source>
        <dbReference type="Proteomes" id="UP000324222"/>
    </source>
</evidence>